<sequence>MPAVFVDGVDGAGKTTMIRELAQSLPTVHIADPLWRYLPAVTVPTDFAAWVTSTSAAEVATALIDAYIHRLDDIRWRLESTGPDTVVLVDRGPRTIAASALAHVTTRDSPDTTPDLGPALKRLRNALREVVHSDDCITVELRVTRYQAILHRLSNNERADPRYLRYLSAFLQQFKAEPPWPGTRAIALDATADLAANASSLQANLSAWIGGVTRGSSGGWACCTVR</sequence>
<name>A0ABP8CTD7_9ACTN</name>
<keyword evidence="2" id="KW-1185">Reference proteome</keyword>
<organism evidence="1 2">
    <name type="scientific">Dactylosporangium darangshiense</name>
    <dbReference type="NCBI Taxonomy" id="579108"/>
    <lineage>
        <taxon>Bacteria</taxon>
        <taxon>Bacillati</taxon>
        <taxon>Actinomycetota</taxon>
        <taxon>Actinomycetes</taxon>
        <taxon>Micromonosporales</taxon>
        <taxon>Micromonosporaceae</taxon>
        <taxon>Dactylosporangium</taxon>
    </lineage>
</organism>
<evidence type="ECO:0000313" key="1">
    <source>
        <dbReference type="EMBL" id="GAA4243176.1"/>
    </source>
</evidence>
<comment type="caution">
    <text evidence="1">The sequence shown here is derived from an EMBL/GenBank/DDBJ whole genome shotgun (WGS) entry which is preliminary data.</text>
</comment>
<protein>
    <recommendedName>
        <fullName evidence="3">Thymidylate kinase</fullName>
    </recommendedName>
</protein>
<dbReference type="Gene3D" id="3.40.50.300">
    <property type="entry name" value="P-loop containing nucleotide triphosphate hydrolases"/>
    <property type="match status" value="1"/>
</dbReference>
<dbReference type="EMBL" id="BAABAT010000001">
    <property type="protein sequence ID" value="GAA4243176.1"/>
    <property type="molecule type" value="Genomic_DNA"/>
</dbReference>
<dbReference type="Proteomes" id="UP001500620">
    <property type="component" value="Unassembled WGS sequence"/>
</dbReference>
<dbReference type="InterPro" id="IPR027417">
    <property type="entry name" value="P-loop_NTPase"/>
</dbReference>
<evidence type="ECO:0008006" key="3">
    <source>
        <dbReference type="Google" id="ProtNLM"/>
    </source>
</evidence>
<reference evidence="2" key="1">
    <citation type="journal article" date="2019" name="Int. J. Syst. Evol. Microbiol.">
        <title>The Global Catalogue of Microorganisms (GCM) 10K type strain sequencing project: providing services to taxonomists for standard genome sequencing and annotation.</title>
        <authorList>
            <consortium name="The Broad Institute Genomics Platform"/>
            <consortium name="The Broad Institute Genome Sequencing Center for Infectious Disease"/>
            <person name="Wu L."/>
            <person name="Ma J."/>
        </authorList>
    </citation>
    <scope>NUCLEOTIDE SEQUENCE [LARGE SCALE GENOMIC DNA]</scope>
    <source>
        <strain evidence="2">JCM 17441</strain>
    </source>
</reference>
<accession>A0ABP8CTD7</accession>
<proteinExistence type="predicted"/>
<evidence type="ECO:0000313" key="2">
    <source>
        <dbReference type="Proteomes" id="UP001500620"/>
    </source>
</evidence>
<gene>
    <name evidence="1" type="ORF">GCM10022255_001120</name>
</gene>
<dbReference type="RefSeq" id="WP_345119993.1">
    <property type="nucleotide sequence ID" value="NZ_BAABAT010000001.1"/>
</dbReference>
<dbReference type="SUPFAM" id="SSF52540">
    <property type="entry name" value="P-loop containing nucleoside triphosphate hydrolases"/>
    <property type="match status" value="1"/>
</dbReference>